<feature type="region of interest" description="Disordered" evidence="1">
    <location>
        <begin position="431"/>
        <end position="558"/>
    </location>
</feature>
<gene>
    <name evidence="2" type="ORF">FJTKL_15520</name>
</gene>
<dbReference type="Proteomes" id="UP001600888">
    <property type="component" value="Unassembled WGS sequence"/>
</dbReference>
<feature type="region of interest" description="Disordered" evidence="1">
    <location>
        <begin position="46"/>
        <end position="79"/>
    </location>
</feature>
<reference evidence="2 3" key="1">
    <citation type="submission" date="2024-03" db="EMBL/GenBank/DDBJ databases">
        <title>A high-quality draft genome sequence of Diaporthe vaccinii, a causative agent of upright dieback and viscid rot disease in cranberry plants.</title>
        <authorList>
            <person name="Sarrasin M."/>
            <person name="Lang B.F."/>
            <person name="Burger G."/>
        </authorList>
    </citation>
    <scope>NUCLEOTIDE SEQUENCE [LARGE SCALE GENOMIC DNA]</scope>
    <source>
        <strain evidence="2 3">IS7</strain>
    </source>
</reference>
<feature type="compositionally biased region" description="Low complexity" evidence="1">
    <location>
        <begin position="254"/>
        <end position="263"/>
    </location>
</feature>
<feature type="compositionally biased region" description="Basic residues" evidence="1">
    <location>
        <begin position="369"/>
        <end position="381"/>
    </location>
</feature>
<evidence type="ECO:0000256" key="1">
    <source>
        <dbReference type="SAM" id="MobiDB-lite"/>
    </source>
</evidence>
<dbReference type="EMBL" id="JBAWTH010000009">
    <property type="protein sequence ID" value="KAL2290405.1"/>
    <property type="molecule type" value="Genomic_DNA"/>
</dbReference>
<evidence type="ECO:0000313" key="3">
    <source>
        <dbReference type="Proteomes" id="UP001600888"/>
    </source>
</evidence>
<keyword evidence="3" id="KW-1185">Reference proteome</keyword>
<proteinExistence type="predicted"/>
<organism evidence="2 3">
    <name type="scientific">Diaporthe vaccinii</name>
    <dbReference type="NCBI Taxonomy" id="105482"/>
    <lineage>
        <taxon>Eukaryota</taxon>
        <taxon>Fungi</taxon>
        <taxon>Dikarya</taxon>
        <taxon>Ascomycota</taxon>
        <taxon>Pezizomycotina</taxon>
        <taxon>Sordariomycetes</taxon>
        <taxon>Sordariomycetidae</taxon>
        <taxon>Diaporthales</taxon>
        <taxon>Diaporthaceae</taxon>
        <taxon>Diaporthe</taxon>
        <taxon>Diaporthe eres species complex</taxon>
    </lineage>
</organism>
<feature type="compositionally biased region" description="Low complexity" evidence="1">
    <location>
        <begin position="8"/>
        <end position="26"/>
    </location>
</feature>
<protein>
    <submittedName>
        <fullName evidence="2">Uncharacterized protein</fullName>
    </submittedName>
</protein>
<evidence type="ECO:0000313" key="2">
    <source>
        <dbReference type="EMBL" id="KAL2290405.1"/>
    </source>
</evidence>
<comment type="caution">
    <text evidence="2">The sequence shown here is derived from an EMBL/GenBank/DDBJ whole genome shotgun (WGS) entry which is preliminary data.</text>
</comment>
<feature type="region of interest" description="Disordered" evidence="1">
    <location>
        <begin position="224"/>
        <end position="302"/>
    </location>
</feature>
<feature type="compositionally biased region" description="Basic and acidic residues" evidence="1">
    <location>
        <begin position="269"/>
        <end position="291"/>
    </location>
</feature>
<feature type="region of interest" description="Disordered" evidence="1">
    <location>
        <begin position="135"/>
        <end position="191"/>
    </location>
</feature>
<feature type="region of interest" description="Disordered" evidence="1">
    <location>
        <begin position="353"/>
        <end position="393"/>
    </location>
</feature>
<accession>A0ABR4F6S7</accession>
<feature type="compositionally biased region" description="Polar residues" evidence="1">
    <location>
        <begin position="292"/>
        <end position="301"/>
    </location>
</feature>
<name>A0ABR4F6S7_9PEZI</name>
<sequence length="574" mass="62722">MNRKKADSSASDVSASSHSDSSNKSKAIATGAAKVFNKIILKTRPSAIKSPAENSTSFQIVHTPDRSPVEMPLSGFPTTNEEFDAAISRMNAQEQLCGRNGSVGQKEVTVSARKGTQRGPQSLSVVAGTAVTSPGSTTMFLGPRGNGPLDKLRKGLDAPDPTPSATASGKARPTYARRVASDGVPPRPLSERPLIYSSMRARPGLQTPHGSVSTPNVHSVFPILRHNDSGKKNGHVRTISNANNGRRRLRRPPSADSTVASSVDDTDSDDKSLRHRVPPDSDARNAQRKTQDPQTINPDTTRMSKKSTCYFCQEDCQPGDNLCSKCQTRFQPQEEVFEYSESEYEDDIELEDGTHFSPETQQPPAALRRSSRRRTTRHPKPREKSRGWSEFSSVSQLQQLASRSASTSPTSHVALELKVVPPQDIKIRTVSSPTKTNAGDGRSALHHIQQAMKPRGSVSPGSQDRDSIRLGKVRSGEIRRVDIPDIIKAKPPTPKEDSFQRKSREPQHQSRGSFGNWLNYYDEDDKNSERHSGSARSNGADLPANSENSAVPATPGTYDRVTSIYDLYASFEDT</sequence>
<feature type="compositionally biased region" description="Basic and acidic residues" evidence="1">
    <location>
        <begin position="463"/>
        <end position="508"/>
    </location>
</feature>
<feature type="region of interest" description="Disordered" evidence="1">
    <location>
        <begin position="1"/>
        <end position="26"/>
    </location>
</feature>